<dbReference type="InterPro" id="IPR000719">
    <property type="entry name" value="Prot_kinase_dom"/>
</dbReference>
<evidence type="ECO:0000259" key="12">
    <source>
        <dbReference type="PROSITE" id="PS50011"/>
    </source>
</evidence>
<feature type="compositionally biased region" description="Pro residues" evidence="11">
    <location>
        <begin position="713"/>
        <end position="726"/>
    </location>
</feature>
<dbReference type="CDD" id="cd06636">
    <property type="entry name" value="STKc_MAP4K4_6_N"/>
    <property type="match status" value="1"/>
</dbReference>
<feature type="compositionally biased region" description="Low complexity" evidence="11">
    <location>
        <begin position="368"/>
        <end position="377"/>
    </location>
</feature>
<dbReference type="FunFam" id="3.30.200.20:FF:000006">
    <property type="entry name" value="TRAF2 and NCK-interacting protein kinase isoform 4"/>
    <property type="match status" value="1"/>
</dbReference>
<sequence>MGDPAPARSLDDIDLSALRDPAGIFELVEVVGNGTYGQVYKGRHVKTGQLAAIKVMDVTEDEEEEIKQEINMLKKYSHHRNIATYYGAFIKKSPPGNDDQLWLVMEFCGAGSVTDLVKNTKGNALKEDCIAYICREILRGLAHLHAHKVIHRDIKGQNVLLTENAEVKLVDFGVSAQLDRTVGRRNTFIGTPYWMAPEVIACDENPDATYDYRSDIWSLGITAIEMAEGAPPLCDMHPMRALFLIPRNPPPRLKSKKWSKKFIDFIDTCLIKTYLSRPPTEQLLKFPFIRDQPTERQVRIQLKDHIDRSRKKREETEYEYSGSEEEDDSHGEEGEPSSIMNVPGESTLRREFLRLQQENKSNSEALKQQQQLQQQQQRDPEAHIKHLLHQRQRRIEEQKEERRRVEEQQRREREQRKLQEKEQQRRLEDMQVLRREEERRQAEREQEYKRKQLEEQRQSERLQRQLQQEHAYLKSLQQQQQQQQLQKQQQQQLLPGDRKPLYHYGRGMNPADKPAWAREVEERTRMNKQQNSPLAKSKPSSTGPEPSIPQASPGPAGPLSQTPPMQRPVEPQEGPHKSLVAHRVPLKPYAAPVPRSQSLQDQPTRNLAAFPASHDPDPAIPAPTATPSARGAVIRQNSDPTSEGPGPSPNPPAWVRPDNEAPPKVPQRTSSIATALNTSGAGGSRPAQAVRARPRSNSAWQIYLQRRAERGTPKPPGPPAQPPGPPNASSNPDLRRSDPGWERSDSVLPASHGHLPQAGSLERNRVGASSKLDSSPVLSPGNKAKPDDHRSRPGRPADFVLLKERTLDEAPRPPKKAMDYSSSSEEVESSEDDEEEGEGGPSEGSRDTPGGRSDGDTDSVSTMVVHDVEEITGTQPPYGGGTMVVQRTPEEERNLLHADSNGYTNLPDVVQPSHSPTENSKGQSPPSKDGSSDYQSRGLVKAPGKSSFTMFVDLGIYQPGGSGDTIPITALVGGEGTRLDQLQYDVRKGSVVNVNPTNTRAHSETPEIRKYKKRFNSEILCAALWGVNLLVGTENGLMLLDRSGQGKVYGLIGRRRFQQMDVLEGLNLLITISGKRNKLRVYYLSWLRNKILHNDPEVEKKQGWTTVGDMEGCGHYRVVKYERIKFLVIALKSSVEVYAWAPKPYHKFMAFKSFADLPHRPLLVDLTVEEGQRLKVIYGSSAGFHAVDVDSGNSYDIYIPVHIQSQITPHAIIFLPNTDGMEMLLCYEDEGVYVNTYGRIIKDVVLQWGEMPTSVAYICSNQIMGWGEKAIEIRSVETGHLDGVFMHKRAQRLKFLCERNDKVFFASVRSGGSSQVYFMTLNRNCIMNW</sequence>
<comment type="catalytic activity">
    <reaction evidence="8">
        <text>L-threonyl-[protein] + ATP = O-phospho-L-threonyl-[protein] + ADP + H(+)</text>
        <dbReference type="Rhea" id="RHEA:46608"/>
        <dbReference type="Rhea" id="RHEA-COMP:11060"/>
        <dbReference type="Rhea" id="RHEA-COMP:11605"/>
        <dbReference type="ChEBI" id="CHEBI:15378"/>
        <dbReference type="ChEBI" id="CHEBI:30013"/>
        <dbReference type="ChEBI" id="CHEBI:30616"/>
        <dbReference type="ChEBI" id="CHEBI:61977"/>
        <dbReference type="ChEBI" id="CHEBI:456216"/>
        <dbReference type="EC" id="2.7.11.1"/>
    </reaction>
</comment>
<feature type="region of interest" description="Disordered" evidence="11">
    <location>
        <begin position="360"/>
        <end position="380"/>
    </location>
</feature>
<keyword evidence="7 10" id="KW-0067">ATP-binding</keyword>
<dbReference type="PROSITE" id="PS00107">
    <property type="entry name" value="PROTEIN_KINASE_ATP"/>
    <property type="match status" value="1"/>
</dbReference>
<feature type="compositionally biased region" description="Polar residues" evidence="11">
    <location>
        <begin position="667"/>
        <end position="679"/>
    </location>
</feature>
<dbReference type="Gene3D" id="3.30.200.20">
    <property type="entry name" value="Phosphorylase Kinase, domain 1"/>
    <property type="match status" value="1"/>
</dbReference>
<feature type="compositionally biased region" description="Polar residues" evidence="11">
    <location>
        <begin position="595"/>
        <end position="605"/>
    </location>
</feature>
<dbReference type="InterPro" id="IPR011009">
    <property type="entry name" value="Kinase-like_dom_sf"/>
</dbReference>
<feature type="binding site" evidence="10">
    <location>
        <position position="54"/>
    </location>
    <ligand>
        <name>ATP</name>
        <dbReference type="ChEBI" id="CHEBI:30616"/>
    </ligand>
</feature>
<accession>I0FS56</accession>
<evidence type="ECO:0000256" key="1">
    <source>
        <dbReference type="ARBA" id="ARBA00008874"/>
    </source>
</evidence>
<dbReference type="CTD" id="50488"/>
<dbReference type="PANTHER" id="PTHR47096">
    <property type="entry name" value="MISSHAPEN LIKE KINASE 1"/>
    <property type="match status" value="1"/>
</dbReference>
<evidence type="ECO:0000256" key="4">
    <source>
        <dbReference type="ARBA" id="ARBA00022679"/>
    </source>
</evidence>
<evidence type="ECO:0000313" key="14">
    <source>
        <dbReference type="EMBL" id="AFI37282.1"/>
    </source>
</evidence>
<dbReference type="GO" id="GO:0005524">
    <property type="term" value="F:ATP binding"/>
    <property type="evidence" value="ECO:0007669"/>
    <property type="project" value="UniProtKB-UniRule"/>
</dbReference>
<dbReference type="Pfam" id="PF00069">
    <property type="entry name" value="Pkinase"/>
    <property type="match status" value="1"/>
</dbReference>
<dbReference type="PANTHER" id="PTHR47096:SF1">
    <property type="entry name" value="MISSHAPEN LIKE KINASE 1"/>
    <property type="match status" value="1"/>
</dbReference>
<feature type="compositionally biased region" description="Polar residues" evidence="11">
    <location>
        <begin position="912"/>
        <end position="926"/>
    </location>
</feature>
<dbReference type="SMART" id="SM00036">
    <property type="entry name" value="CNH"/>
    <property type="match status" value="1"/>
</dbReference>
<keyword evidence="6 14" id="KW-0418">Kinase</keyword>
<dbReference type="GO" id="GO:0046328">
    <property type="term" value="P:regulation of JNK cascade"/>
    <property type="evidence" value="ECO:0007669"/>
    <property type="project" value="UniProtKB-ARBA"/>
</dbReference>
<dbReference type="InterPro" id="IPR008271">
    <property type="entry name" value="Ser/Thr_kinase_AS"/>
</dbReference>
<dbReference type="Gene3D" id="1.10.510.10">
    <property type="entry name" value="Transferase(Phosphotransferase) domain 1"/>
    <property type="match status" value="1"/>
</dbReference>
<dbReference type="SUPFAM" id="SSF56112">
    <property type="entry name" value="Protein kinase-like (PK-like)"/>
    <property type="match status" value="1"/>
</dbReference>
<dbReference type="SMART" id="SM00220">
    <property type="entry name" value="S_TKc"/>
    <property type="match status" value="1"/>
</dbReference>
<dbReference type="FunFam" id="1.10.510.10:FF:000003">
    <property type="entry name" value="TRAF2 and NCK-interacting protein kinase isoform 4"/>
    <property type="match status" value="1"/>
</dbReference>
<keyword evidence="3" id="KW-0723">Serine/threonine-protein kinase</keyword>
<evidence type="ECO:0000256" key="9">
    <source>
        <dbReference type="ARBA" id="ARBA00048679"/>
    </source>
</evidence>
<name>I0FS56_MACMU</name>
<proteinExistence type="evidence at transcript level"/>
<keyword evidence="5 10" id="KW-0547">Nucleotide-binding</keyword>
<feature type="region of interest" description="Disordered" evidence="11">
    <location>
        <begin position="899"/>
        <end position="941"/>
    </location>
</feature>
<protein>
    <recommendedName>
        <fullName evidence="2">non-specific serine/threonine protein kinase</fullName>
        <ecNumber evidence="2">2.7.11.1</ecNumber>
    </recommendedName>
</protein>
<dbReference type="InterPro" id="IPR017441">
    <property type="entry name" value="Protein_kinase_ATP_BS"/>
</dbReference>
<dbReference type="PROSITE" id="PS00108">
    <property type="entry name" value="PROTEIN_KINASE_ST"/>
    <property type="match status" value="1"/>
</dbReference>
<feature type="compositionally biased region" description="Basic and acidic residues" evidence="11">
    <location>
        <begin position="733"/>
        <end position="745"/>
    </location>
</feature>
<dbReference type="GeneID" id="721582"/>
<feature type="compositionally biased region" description="Acidic residues" evidence="11">
    <location>
        <begin position="825"/>
        <end position="838"/>
    </location>
</feature>
<comment type="catalytic activity">
    <reaction evidence="9">
        <text>L-seryl-[protein] + ATP = O-phospho-L-seryl-[protein] + ADP + H(+)</text>
        <dbReference type="Rhea" id="RHEA:17989"/>
        <dbReference type="Rhea" id="RHEA-COMP:9863"/>
        <dbReference type="Rhea" id="RHEA-COMP:11604"/>
        <dbReference type="ChEBI" id="CHEBI:15378"/>
        <dbReference type="ChEBI" id="CHEBI:29999"/>
        <dbReference type="ChEBI" id="CHEBI:30616"/>
        <dbReference type="ChEBI" id="CHEBI:83421"/>
        <dbReference type="ChEBI" id="CHEBI:456216"/>
        <dbReference type="EC" id="2.7.11.1"/>
    </reaction>
</comment>
<dbReference type="OrthoDB" id="8957712at2759"/>
<feature type="compositionally biased region" description="Basic and acidic residues" evidence="11">
    <location>
        <begin position="801"/>
        <end position="818"/>
    </location>
</feature>
<evidence type="ECO:0000256" key="11">
    <source>
        <dbReference type="SAM" id="MobiDB-lite"/>
    </source>
</evidence>
<evidence type="ECO:0000256" key="6">
    <source>
        <dbReference type="ARBA" id="ARBA00022777"/>
    </source>
</evidence>
<feature type="domain" description="CNH" evidence="13">
    <location>
        <begin position="1016"/>
        <end position="1303"/>
    </location>
</feature>
<gene>
    <name evidence="14" type="primary">MINK1</name>
</gene>
<reference evidence="14" key="1">
    <citation type="journal article" date="2014" name="Biol. Direct">
        <title>A new rhesus macaque assembly and annotation for next-generation sequencing analyses.</title>
        <authorList>
            <person name="Zimin A.V."/>
            <person name="Cornish A.S."/>
            <person name="Maudhoo M.D."/>
            <person name="Gibbs R.M."/>
            <person name="Zhang X."/>
            <person name="Pandey S."/>
            <person name="Meehan D.T."/>
            <person name="Wipfler K."/>
            <person name="Bosinger S.E."/>
            <person name="Johnson Z.P."/>
            <person name="Tharp G.K."/>
            <person name="Marcais G."/>
            <person name="Roberts M."/>
            <person name="Ferguson B."/>
            <person name="Fox H.S."/>
            <person name="Treangen T."/>
            <person name="Salzberg S.L."/>
            <person name="Yorke J.A."/>
            <person name="Norgren R.B.Jr."/>
        </authorList>
    </citation>
    <scope>NUCLEOTIDE SEQUENCE</scope>
    <source>
        <tissue evidence="14">Testis</tissue>
    </source>
</reference>
<dbReference type="InterPro" id="IPR051700">
    <property type="entry name" value="STE20_Ser-Thr_kinase"/>
</dbReference>
<dbReference type="EMBL" id="JV047211">
    <property type="protein sequence ID" value="AFI37282.1"/>
    <property type="molecule type" value="mRNA"/>
</dbReference>
<feature type="domain" description="Protein kinase" evidence="12">
    <location>
        <begin position="25"/>
        <end position="289"/>
    </location>
</feature>
<evidence type="ECO:0000256" key="5">
    <source>
        <dbReference type="ARBA" id="ARBA00022741"/>
    </source>
</evidence>
<organism evidence="14">
    <name type="scientific">Macaca mulatta</name>
    <name type="common">Rhesus macaque</name>
    <dbReference type="NCBI Taxonomy" id="9544"/>
    <lineage>
        <taxon>Eukaryota</taxon>
        <taxon>Metazoa</taxon>
        <taxon>Chordata</taxon>
        <taxon>Craniata</taxon>
        <taxon>Vertebrata</taxon>
        <taxon>Euteleostomi</taxon>
        <taxon>Mammalia</taxon>
        <taxon>Eutheria</taxon>
        <taxon>Euarchontoglires</taxon>
        <taxon>Primates</taxon>
        <taxon>Haplorrhini</taxon>
        <taxon>Catarrhini</taxon>
        <taxon>Cercopithecidae</taxon>
        <taxon>Cercopithecinae</taxon>
        <taxon>Macaca</taxon>
    </lineage>
</organism>
<feature type="region of interest" description="Disordered" evidence="11">
    <location>
        <begin position="308"/>
        <end position="344"/>
    </location>
</feature>
<evidence type="ECO:0000256" key="10">
    <source>
        <dbReference type="PROSITE-ProRule" id="PRU10141"/>
    </source>
</evidence>
<feature type="compositionally biased region" description="Polar residues" evidence="11">
    <location>
        <begin position="527"/>
        <end position="544"/>
    </location>
</feature>
<keyword evidence="4" id="KW-0808">Transferase</keyword>
<dbReference type="PROSITE" id="PS50011">
    <property type="entry name" value="PROTEIN_KINASE_DOM"/>
    <property type="match status" value="1"/>
</dbReference>
<dbReference type="RefSeq" id="XP_014973834.1">
    <property type="nucleotide sequence ID" value="XM_015118348.2"/>
</dbReference>
<dbReference type="Pfam" id="PF00780">
    <property type="entry name" value="CNH"/>
    <property type="match status" value="1"/>
</dbReference>
<evidence type="ECO:0000256" key="7">
    <source>
        <dbReference type="ARBA" id="ARBA00022840"/>
    </source>
</evidence>
<feature type="compositionally biased region" description="Low complexity" evidence="11">
    <location>
        <begin position="476"/>
        <end position="494"/>
    </location>
</feature>
<dbReference type="GO" id="GO:0004674">
    <property type="term" value="F:protein serine/threonine kinase activity"/>
    <property type="evidence" value="ECO:0007669"/>
    <property type="project" value="UniProtKB-KW"/>
</dbReference>
<evidence type="ECO:0000256" key="8">
    <source>
        <dbReference type="ARBA" id="ARBA00047899"/>
    </source>
</evidence>
<evidence type="ECO:0000259" key="13">
    <source>
        <dbReference type="PROSITE" id="PS50219"/>
    </source>
</evidence>
<evidence type="ECO:0000256" key="3">
    <source>
        <dbReference type="ARBA" id="ARBA00022527"/>
    </source>
</evidence>
<feature type="compositionally biased region" description="Basic and acidic residues" evidence="11">
    <location>
        <begin position="393"/>
        <end position="463"/>
    </location>
</feature>
<evidence type="ECO:0000256" key="2">
    <source>
        <dbReference type="ARBA" id="ARBA00012513"/>
    </source>
</evidence>
<dbReference type="InterPro" id="IPR001180">
    <property type="entry name" value="CNH_dom"/>
</dbReference>
<dbReference type="EC" id="2.7.11.1" evidence="2"/>
<comment type="similarity">
    <text evidence="1">Belongs to the protein kinase superfamily. STE Ser/Thr protein kinase family. STE20 subfamily.</text>
</comment>
<feature type="compositionally biased region" description="Acidic residues" evidence="11">
    <location>
        <begin position="316"/>
        <end position="330"/>
    </location>
</feature>
<feature type="region of interest" description="Disordered" evidence="11">
    <location>
        <begin position="392"/>
        <end position="859"/>
    </location>
</feature>
<dbReference type="PROSITE" id="PS50219">
    <property type="entry name" value="CNH"/>
    <property type="match status" value="1"/>
</dbReference>
<feature type="compositionally biased region" description="Basic and acidic residues" evidence="11">
    <location>
        <begin position="515"/>
        <end position="525"/>
    </location>
</feature>